<dbReference type="PANTHER" id="PTHR10106">
    <property type="entry name" value="CYTOCHROME B561-RELATED"/>
    <property type="match status" value="1"/>
</dbReference>
<dbReference type="FunFam" id="1.20.120.1770:FF:000001">
    <property type="entry name" value="Cytochrome b reductase 1"/>
    <property type="match status" value="1"/>
</dbReference>
<keyword evidence="3" id="KW-0813">Transport</keyword>
<keyword evidence="8 13" id="KW-1133">Transmembrane helix</keyword>
<feature type="transmembrane region" description="Helical" evidence="13">
    <location>
        <begin position="12"/>
        <end position="31"/>
    </location>
</feature>
<feature type="transmembrane region" description="Helical" evidence="13">
    <location>
        <begin position="212"/>
        <end position="236"/>
    </location>
</feature>
<organism evidence="15 16">
    <name type="scientific">Lactuca sativa</name>
    <name type="common">Garden lettuce</name>
    <dbReference type="NCBI Taxonomy" id="4236"/>
    <lineage>
        <taxon>Eukaryota</taxon>
        <taxon>Viridiplantae</taxon>
        <taxon>Streptophyta</taxon>
        <taxon>Embryophyta</taxon>
        <taxon>Tracheophyta</taxon>
        <taxon>Spermatophyta</taxon>
        <taxon>Magnoliopsida</taxon>
        <taxon>eudicotyledons</taxon>
        <taxon>Gunneridae</taxon>
        <taxon>Pentapetalae</taxon>
        <taxon>asterids</taxon>
        <taxon>campanulids</taxon>
        <taxon>Asterales</taxon>
        <taxon>Asteraceae</taxon>
        <taxon>Cichorioideae</taxon>
        <taxon>Cichorieae</taxon>
        <taxon>Lactucinae</taxon>
        <taxon>Lactuca</taxon>
    </lineage>
</organism>
<dbReference type="EC" id="7.2.1.3" evidence="11"/>
<dbReference type="GO" id="GO:0016020">
    <property type="term" value="C:membrane"/>
    <property type="evidence" value="ECO:0007669"/>
    <property type="project" value="UniProtKB-SubCell"/>
</dbReference>
<evidence type="ECO:0000256" key="7">
    <source>
        <dbReference type="ARBA" id="ARBA00022982"/>
    </source>
</evidence>
<keyword evidence="4" id="KW-0349">Heme</keyword>
<evidence type="ECO:0000256" key="2">
    <source>
        <dbReference type="ARBA" id="ARBA00004141"/>
    </source>
</evidence>
<dbReference type="GO" id="GO:0140571">
    <property type="term" value="F:transmembrane ascorbate ferrireductase activity"/>
    <property type="evidence" value="ECO:0007669"/>
    <property type="project" value="UniProtKB-EC"/>
</dbReference>
<evidence type="ECO:0000256" key="13">
    <source>
        <dbReference type="SAM" id="Phobius"/>
    </source>
</evidence>
<feature type="transmembrane region" description="Helical" evidence="13">
    <location>
        <begin position="174"/>
        <end position="192"/>
    </location>
</feature>
<keyword evidence="5 13" id="KW-0812">Transmembrane</keyword>
<evidence type="ECO:0000313" key="15">
    <source>
        <dbReference type="EMBL" id="KAJ0208806.1"/>
    </source>
</evidence>
<evidence type="ECO:0000313" key="16">
    <source>
        <dbReference type="Proteomes" id="UP000235145"/>
    </source>
</evidence>
<evidence type="ECO:0000256" key="6">
    <source>
        <dbReference type="ARBA" id="ARBA00022723"/>
    </source>
</evidence>
<name>A0A9R1XDI5_LACSA</name>
<evidence type="ECO:0000256" key="5">
    <source>
        <dbReference type="ARBA" id="ARBA00022692"/>
    </source>
</evidence>
<evidence type="ECO:0000256" key="1">
    <source>
        <dbReference type="ARBA" id="ARBA00001970"/>
    </source>
</evidence>
<feature type="transmembrane region" description="Helical" evidence="13">
    <location>
        <begin position="135"/>
        <end position="162"/>
    </location>
</feature>
<evidence type="ECO:0000256" key="4">
    <source>
        <dbReference type="ARBA" id="ARBA00022617"/>
    </source>
</evidence>
<evidence type="ECO:0000256" key="8">
    <source>
        <dbReference type="ARBA" id="ARBA00022989"/>
    </source>
</evidence>
<evidence type="ECO:0000256" key="9">
    <source>
        <dbReference type="ARBA" id="ARBA00023004"/>
    </source>
</evidence>
<dbReference type="SMART" id="SM00665">
    <property type="entry name" value="B561"/>
    <property type="match status" value="1"/>
</dbReference>
<gene>
    <name evidence="15" type="ORF">LSAT_V11C400166250</name>
</gene>
<feature type="transmembrane region" description="Helical" evidence="13">
    <location>
        <begin position="102"/>
        <end position="123"/>
    </location>
</feature>
<dbReference type="PANTHER" id="PTHR10106:SF44">
    <property type="entry name" value="ASCORBATE FERRIREDUCTASE (TRANSMEMBRANE)"/>
    <property type="match status" value="1"/>
</dbReference>
<dbReference type="EMBL" id="NBSK02000004">
    <property type="protein sequence ID" value="KAJ0208806.1"/>
    <property type="molecule type" value="Genomic_DNA"/>
</dbReference>
<dbReference type="PROSITE" id="PS50939">
    <property type="entry name" value="CYTOCHROME_B561"/>
    <property type="match status" value="1"/>
</dbReference>
<dbReference type="InterPro" id="IPR043205">
    <property type="entry name" value="CYB561/CYBRD1-like"/>
</dbReference>
<keyword evidence="7" id="KW-0249">Electron transport</keyword>
<dbReference type="Proteomes" id="UP000235145">
    <property type="component" value="Unassembled WGS sequence"/>
</dbReference>
<proteinExistence type="predicted"/>
<evidence type="ECO:0000256" key="12">
    <source>
        <dbReference type="ARBA" id="ARBA00051575"/>
    </source>
</evidence>
<dbReference type="Pfam" id="PF03188">
    <property type="entry name" value="Cytochrom_B561"/>
    <property type="match status" value="1"/>
</dbReference>
<keyword evidence="16" id="KW-1185">Reference proteome</keyword>
<comment type="cofactor">
    <cofactor evidence="1">
        <name>heme b</name>
        <dbReference type="ChEBI" id="CHEBI:60344"/>
    </cofactor>
</comment>
<accession>A0A9R1XDI5</accession>
<evidence type="ECO:0000259" key="14">
    <source>
        <dbReference type="PROSITE" id="PS50939"/>
    </source>
</evidence>
<evidence type="ECO:0000256" key="10">
    <source>
        <dbReference type="ARBA" id="ARBA00023136"/>
    </source>
</evidence>
<evidence type="ECO:0000256" key="3">
    <source>
        <dbReference type="ARBA" id="ARBA00022448"/>
    </source>
</evidence>
<comment type="subcellular location">
    <subcellularLocation>
        <location evidence="2">Membrane</location>
        <topology evidence="2">Multi-pass membrane protein</topology>
    </subcellularLocation>
</comment>
<dbReference type="GO" id="GO:0016491">
    <property type="term" value="F:oxidoreductase activity"/>
    <property type="evidence" value="ECO:0000318"/>
    <property type="project" value="GO_Central"/>
</dbReference>
<dbReference type="AlphaFoldDB" id="A0A9R1XDI5"/>
<keyword evidence="6" id="KW-0479">Metal-binding</keyword>
<dbReference type="GO" id="GO:0046872">
    <property type="term" value="F:metal ion binding"/>
    <property type="evidence" value="ECO:0007669"/>
    <property type="project" value="UniProtKB-KW"/>
</dbReference>
<evidence type="ECO:0000256" key="11">
    <source>
        <dbReference type="ARBA" id="ARBA00024225"/>
    </source>
</evidence>
<keyword evidence="10 13" id="KW-0472">Membrane</keyword>
<keyword evidence="9" id="KW-0408">Iron</keyword>
<comment type="catalytic activity">
    <reaction evidence="12">
        <text>Fe(3+)(out) + L-ascorbate(in) = monodehydro-L-ascorbate radical(in) + Fe(2+)(out) + H(+)</text>
        <dbReference type="Rhea" id="RHEA:30403"/>
        <dbReference type="ChEBI" id="CHEBI:15378"/>
        <dbReference type="ChEBI" id="CHEBI:29033"/>
        <dbReference type="ChEBI" id="CHEBI:29034"/>
        <dbReference type="ChEBI" id="CHEBI:38290"/>
        <dbReference type="ChEBI" id="CHEBI:59513"/>
        <dbReference type="EC" id="7.2.1.3"/>
    </reaction>
</comment>
<feature type="domain" description="Cytochrome b561" evidence="14">
    <location>
        <begin position="14"/>
        <end position="233"/>
    </location>
</feature>
<sequence length="239" mass="27131">MANKRATYSMLAFPVHLLVISIAALVLFWLIGFREGFALSSSIKMKIFNLHPLLMAKVRKSNKIYRNYEILKVMRDESLYCCFESAMIAYKAIPTPRTVVKIIHLTLHFIALVSGIFGVYAVFKFHDELKVPHMYTLHSWIGMSTIVLFGLQLILGFVTFLFPGAESATRARFSPWHVSAGVLIFFMAIVTTETGLIEKFIFQQLKRGQEALLVNFIGLLILLFGISVIVTVVLPIRRK</sequence>
<reference evidence="15 16" key="1">
    <citation type="journal article" date="2017" name="Nat. Commun.">
        <title>Genome assembly with in vitro proximity ligation data and whole-genome triplication in lettuce.</title>
        <authorList>
            <person name="Reyes-Chin-Wo S."/>
            <person name="Wang Z."/>
            <person name="Yang X."/>
            <person name="Kozik A."/>
            <person name="Arikit S."/>
            <person name="Song C."/>
            <person name="Xia L."/>
            <person name="Froenicke L."/>
            <person name="Lavelle D.O."/>
            <person name="Truco M.J."/>
            <person name="Xia R."/>
            <person name="Zhu S."/>
            <person name="Xu C."/>
            <person name="Xu H."/>
            <person name="Xu X."/>
            <person name="Cox K."/>
            <person name="Korf I."/>
            <person name="Meyers B.C."/>
            <person name="Michelmore R.W."/>
        </authorList>
    </citation>
    <scope>NUCLEOTIDE SEQUENCE [LARGE SCALE GENOMIC DNA]</scope>
    <source>
        <strain evidence="16">cv. Salinas</strain>
        <tissue evidence="15">Seedlings</tissue>
    </source>
</reference>
<protein>
    <recommendedName>
        <fullName evidence="11">ascorbate ferrireductase (transmembrane)</fullName>
        <ecNumber evidence="11">7.2.1.3</ecNumber>
    </recommendedName>
</protein>
<dbReference type="Gene3D" id="1.20.120.1770">
    <property type="match status" value="1"/>
</dbReference>
<comment type="caution">
    <text evidence="15">The sequence shown here is derived from an EMBL/GenBank/DDBJ whole genome shotgun (WGS) entry which is preliminary data.</text>
</comment>
<dbReference type="InterPro" id="IPR006593">
    <property type="entry name" value="Cyt_b561/ferric_Rdtase_TM"/>
</dbReference>